<proteinExistence type="predicted"/>
<dbReference type="Proteomes" id="UP001465976">
    <property type="component" value="Unassembled WGS sequence"/>
</dbReference>
<reference evidence="2 3" key="1">
    <citation type="submission" date="2024-02" db="EMBL/GenBank/DDBJ databases">
        <title>A draft genome for the cacao thread blight pathogen Marasmius crinis-equi.</title>
        <authorList>
            <person name="Cohen S.P."/>
            <person name="Baruah I.K."/>
            <person name="Amoako-Attah I."/>
            <person name="Bukari Y."/>
            <person name="Meinhardt L.W."/>
            <person name="Bailey B.A."/>
        </authorList>
    </citation>
    <scope>NUCLEOTIDE SEQUENCE [LARGE SCALE GENOMIC DNA]</scope>
    <source>
        <strain evidence="2 3">GH-76</strain>
    </source>
</reference>
<feature type="compositionally biased region" description="Basic residues" evidence="1">
    <location>
        <begin position="228"/>
        <end position="237"/>
    </location>
</feature>
<evidence type="ECO:0000313" key="3">
    <source>
        <dbReference type="Proteomes" id="UP001465976"/>
    </source>
</evidence>
<organism evidence="2 3">
    <name type="scientific">Marasmius crinis-equi</name>
    <dbReference type="NCBI Taxonomy" id="585013"/>
    <lineage>
        <taxon>Eukaryota</taxon>
        <taxon>Fungi</taxon>
        <taxon>Dikarya</taxon>
        <taxon>Basidiomycota</taxon>
        <taxon>Agaricomycotina</taxon>
        <taxon>Agaricomycetes</taxon>
        <taxon>Agaricomycetidae</taxon>
        <taxon>Agaricales</taxon>
        <taxon>Marasmiineae</taxon>
        <taxon>Marasmiaceae</taxon>
        <taxon>Marasmius</taxon>
    </lineage>
</organism>
<sequence length="299" mass="33486">LTFAVVWNPEDDMVAFSGAELFEASSITPTSPNDACSQVLTLPLSDNTGICTGTLQYFRENHEWLLSDEHEEAIDSGRFCLQASLAGSKDKMGRTRASSTIGELDVYSRGSWIGRARPNKSKFNSCFGGLDREFDFDPRTEFEEEWGREILVSDGGSEVEVLGLGSVTRRKDRGKEVKDEGILEAGFLPKGPTAQWAPATSNLSRSKSSRTKPSDLSAQASPELYGERRHRKLKKKRPLDVPAPPSEVLRRQIFSHQKPVMPTQSFPRYPKQPYSPVGKLYRSLSLKSLKKKFPVERWV</sequence>
<evidence type="ECO:0000313" key="2">
    <source>
        <dbReference type="EMBL" id="KAL0565354.1"/>
    </source>
</evidence>
<gene>
    <name evidence="2" type="ORF">V5O48_016673</name>
</gene>
<keyword evidence="3" id="KW-1185">Reference proteome</keyword>
<protein>
    <submittedName>
        <fullName evidence="2">Uncharacterized protein</fullName>
    </submittedName>
</protein>
<comment type="caution">
    <text evidence="2">The sequence shown here is derived from an EMBL/GenBank/DDBJ whole genome shotgun (WGS) entry which is preliminary data.</text>
</comment>
<dbReference type="EMBL" id="JBAHYK010002303">
    <property type="protein sequence ID" value="KAL0565354.1"/>
    <property type="molecule type" value="Genomic_DNA"/>
</dbReference>
<evidence type="ECO:0000256" key="1">
    <source>
        <dbReference type="SAM" id="MobiDB-lite"/>
    </source>
</evidence>
<accession>A0ABR3ER37</accession>
<feature type="non-terminal residue" evidence="2">
    <location>
        <position position="1"/>
    </location>
</feature>
<feature type="region of interest" description="Disordered" evidence="1">
    <location>
        <begin position="189"/>
        <end position="245"/>
    </location>
</feature>
<name>A0ABR3ER37_9AGAR</name>